<dbReference type="SUPFAM" id="SSF161098">
    <property type="entry name" value="MetI-like"/>
    <property type="match status" value="1"/>
</dbReference>
<dbReference type="CDD" id="cd06261">
    <property type="entry name" value="TM_PBP2"/>
    <property type="match status" value="1"/>
</dbReference>
<dbReference type="AlphaFoldDB" id="A0A174TDL9"/>
<dbReference type="PANTHER" id="PTHR43376:SF1">
    <property type="entry name" value="OLIGOPEPTIDE TRANSPORT SYSTEM PERMEASE PROTEIN"/>
    <property type="match status" value="1"/>
</dbReference>
<dbReference type="PROSITE" id="PS50928">
    <property type="entry name" value="ABC_TM1"/>
    <property type="match status" value="1"/>
</dbReference>
<evidence type="ECO:0000256" key="5">
    <source>
        <dbReference type="RuleBase" id="RU363032"/>
    </source>
</evidence>
<evidence type="ECO:0000256" key="3">
    <source>
        <dbReference type="ARBA" id="ARBA00022989"/>
    </source>
</evidence>
<sequence length="322" mass="35334">MGKKLLMLLGAFLVIYLLNFSIPRLMPGDPFDYTSGAAGDDVDAAYSEEQKELLRAYYGLDKPFFPQLRDTIVDNLHGDFGQSIHYKRPVADILLERLPWSLWIMGSTLALSLLLGVALALLCVRRPWADRALYPALSALAEVPPFLTGVLLLFLVAARAAWIPLSGAYTHFAQYDGLWQRLGDILVHSLMPVCALTLVTVPKLFFTARASFFTILGRPYLTNARAKGLTAGRIRTAYILRNAATPIVARFFLSVGGAVGGTILVENVFAYPGLGTVLREAVQYRDYPMLQGVFLLSAVLVLLSLAAADVVNRRLDGEEEGP</sequence>
<feature type="transmembrane region" description="Helical" evidence="5">
    <location>
        <begin position="247"/>
        <end position="269"/>
    </location>
</feature>
<dbReference type="GO" id="GO:0005886">
    <property type="term" value="C:plasma membrane"/>
    <property type="evidence" value="ECO:0007669"/>
    <property type="project" value="UniProtKB-SubCell"/>
</dbReference>
<proteinExistence type="inferred from homology"/>
<feature type="transmembrane region" description="Helical" evidence="5">
    <location>
        <begin position="145"/>
        <end position="165"/>
    </location>
</feature>
<keyword evidence="2 5" id="KW-0812">Transmembrane</keyword>
<dbReference type="InterPro" id="IPR035906">
    <property type="entry name" value="MetI-like_sf"/>
</dbReference>
<keyword evidence="5" id="KW-0813">Transport</keyword>
<feature type="domain" description="ABC transmembrane type-1" evidence="6">
    <location>
        <begin position="98"/>
        <end position="311"/>
    </location>
</feature>
<dbReference type="Proteomes" id="UP001211006">
    <property type="component" value="Unassembled WGS sequence"/>
</dbReference>
<comment type="similarity">
    <text evidence="5">Belongs to the binding-protein-dependent transport system permease family.</text>
</comment>
<evidence type="ECO:0000313" key="9">
    <source>
        <dbReference type="Proteomes" id="UP000434475"/>
    </source>
</evidence>
<gene>
    <name evidence="8" type="ORF">GKE97_23885</name>
    <name evidence="7" type="ORF">PND83_21350</name>
</gene>
<reference evidence="8 9" key="1">
    <citation type="journal article" date="2019" name="Nat. Med.">
        <title>A library of human gut bacterial isolates paired with longitudinal multiomics data enables mechanistic microbiome research.</title>
        <authorList>
            <person name="Poyet M."/>
            <person name="Groussin M."/>
            <person name="Gibbons S.M."/>
            <person name="Avila-Pacheco J."/>
            <person name="Jiang X."/>
            <person name="Kearney S.M."/>
            <person name="Perrotta A.R."/>
            <person name="Berdy B."/>
            <person name="Zhao S."/>
            <person name="Lieberman T.D."/>
            <person name="Swanson P.K."/>
            <person name="Smith M."/>
            <person name="Roesemann S."/>
            <person name="Alexander J.E."/>
            <person name="Rich S.A."/>
            <person name="Livny J."/>
            <person name="Vlamakis H."/>
            <person name="Clish C."/>
            <person name="Bullock K."/>
            <person name="Deik A."/>
            <person name="Scott J."/>
            <person name="Pierce K.A."/>
            <person name="Xavier R.J."/>
            <person name="Alm E.J."/>
        </authorList>
    </citation>
    <scope>NUCLEOTIDE SEQUENCE [LARGE SCALE GENOMIC DNA]</scope>
    <source>
        <strain evidence="8 9">BIOML-A2</strain>
    </source>
</reference>
<evidence type="ECO:0000256" key="1">
    <source>
        <dbReference type="ARBA" id="ARBA00004141"/>
    </source>
</evidence>
<dbReference type="InterPro" id="IPR000515">
    <property type="entry name" value="MetI-like"/>
</dbReference>
<dbReference type="GO" id="GO:0055085">
    <property type="term" value="P:transmembrane transport"/>
    <property type="evidence" value="ECO:0007669"/>
    <property type="project" value="InterPro"/>
</dbReference>
<name>A0A174TDL9_FLAPL</name>
<feature type="transmembrane region" description="Helical" evidence="5">
    <location>
        <begin position="289"/>
        <end position="308"/>
    </location>
</feature>
<organism evidence="8 9">
    <name type="scientific">Flavonifractor plautii</name>
    <name type="common">Fusobacterium plautii</name>
    <dbReference type="NCBI Taxonomy" id="292800"/>
    <lineage>
        <taxon>Bacteria</taxon>
        <taxon>Bacillati</taxon>
        <taxon>Bacillota</taxon>
        <taxon>Clostridia</taxon>
        <taxon>Eubacteriales</taxon>
        <taxon>Oscillospiraceae</taxon>
        <taxon>Flavonifractor</taxon>
    </lineage>
</organism>
<reference evidence="7" key="2">
    <citation type="submission" date="2023-01" db="EMBL/GenBank/DDBJ databases">
        <title>Human gut microbiome strain richness.</title>
        <authorList>
            <person name="Chen-Liaw A."/>
        </authorList>
    </citation>
    <scope>NUCLEOTIDE SEQUENCE</scope>
    <source>
        <strain evidence="7">2225st1_A6_2225SCRN_200828</strain>
    </source>
</reference>
<evidence type="ECO:0000256" key="2">
    <source>
        <dbReference type="ARBA" id="ARBA00022692"/>
    </source>
</evidence>
<comment type="caution">
    <text evidence="8">The sequence shown here is derived from an EMBL/GenBank/DDBJ whole genome shotgun (WGS) entry which is preliminary data.</text>
</comment>
<feature type="transmembrane region" description="Helical" evidence="5">
    <location>
        <begin position="185"/>
        <end position="206"/>
    </location>
</feature>
<evidence type="ECO:0000313" key="7">
    <source>
        <dbReference type="EMBL" id="MDB7908535.1"/>
    </source>
</evidence>
<dbReference type="Proteomes" id="UP000434475">
    <property type="component" value="Unassembled WGS sequence"/>
</dbReference>
<evidence type="ECO:0000313" key="8">
    <source>
        <dbReference type="EMBL" id="MSB22506.1"/>
    </source>
</evidence>
<keyword evidence="3 5" id="KW-1133">Transmembrane helix</keyword>
<dbReference type="Gene3D" id="1.10.3720.10">
    <property type="entry name" value="MetI-like"/>
    <property type="match status" value="1"/>
</dbReference>
<keyword evidence="4 5" id="KW-0472">Membrane</keyword>
<dbReference type="RefSeq" id="WP_009261193.1">
    <property type="nucleotide sequence ID" value="NZ_BAABZG010000001.1"/>
</dbReference>
<accession>A0A174TDL9</accession>
<evidence type="ECO:0000259" key="6">
    <source>
        <dbReference type="PROSITE" id="PS50928"/>
    </source>
</evidence>
<protein>
    <submittedName>
        <fullName evidence="7 8">ABC transporter permease</fullName>
    </submittedName>
</protein>
<feature type="transmembrane region" description="Helical" evidence="5">
    <location>
        <begin position="100"/>
        <end position="124"/>
    </location>
</feature>
<dbReference type="PANTHER" id="PTHR43376">
    <property type="entry name" value="OLIGOPEPTIDE TRANSPORT SYSTEM PERMEASE PROTEIN"/>
    <property type="match status" value="1"/>
</dbReference>
<comment type="subcellular location">
    <subcellularLocation>
        <location evidence="5">Cell membrane</location>
        <topology evidence="5">Multi-pass membrane protein</topology>
    </subcellularLocation>
    <subcellularLocation>
        <location evidence="1">Membrane</location>
        <topology evidence="1">Multi-pass membrane protein</topology>
    </subcellularLocation>
</comment>
<dbReference type="EMBL" id="WKPR01000042">
    <property type="protein sequence ID" value="MSB22506.1"/>
    <property type="molecule type" value="Genomic_DNA"/>
</dbReference>
<dbReference type="Pfam" id="PF00528">
    <property type="entry name" value="BPD_transp_1"/>
    <property type="match status" value="1"/>
</dbReference>
<dbReference type="EMBL" id="JAQLWO010000036">
    <property type="protein sequence ID" value="MDB7908535.1"/>
    <property type="molecule type" value="Genomic_DNA"/>
</dbReference>
<evidence type="ECO:0000256" key="4">
    <source>
        <dbReference type="ARBA" id="ARBA00023136"/>
    </source>
</evidence>